<keyword evidence="3 8" id="KW-0813">Transport</keyword>
<keyword evidence="5" id="KW-1133">Transmembrane helix</keyword>
<evidence type="ECO:0000256" key="6">
    <source>
        <dbReference type="ARBA" id="ARBA00023065"/>
    </source>
</evidence>
<dbReference type="InterPro" id="IPR002490">
    <property type="entry name" value="V-ATPase_116kDa_su"/>
</dbReference>
<sequence length="352" mass="42955">MFNTFKQIQYYMSFLRSKKMKYCNLVIPIESAYVVMNELARLGQFHFLDYDPQLSMINRPFANYVKRYDSIQKLNFFELLLEEFKKNLHYCENVQTLLDYLQQVQYRRMNQGHAQFAEFQQEIEFQKYKFKSNLLICKIYGKVNIITEQQLVLQKAQDILGQSAFSQYFYDFNSIQLQQIKKKKFDSLCYLLLQFQKSANFMQSLNYEETFKFRQKIINFQLFIKSKQYLFITQQNIIQREKNFSFELRCKIFAQIYQEELVILLPIFVFGHYLQHMDNQQKYSIICVCLEIRNRRNLRWVVKRILLSFLTFGVLMTLDEMEYFLHALRLHWVEFQNKFQDICLLAILTKKF</sequence>
<protein>
    <recommendedName>
        <fullName evidence="8">V-type proton ATPase subunit a</fullName>
    </recommendedName>
</protein>
<keyword evidence="10" id="KW-1185">Reference proteome</keyword>
<evidence type="ECO:0000256" key="2">
    <source>
        <dbReference type="ARBA" id="ARBA00009904"/>
    </source>
</evidence>
<evidence type="ECO:0000256" key="5">
    <source>
        <dbReference type="ARBA" id="ARBA00022989"/>
    </source>
</evidence>
<evidence type="ECO:0000256" key="8">
    <source>
        <dbReference type="RuleBase" id="RU361189"/>
    </source>
</evidence>
<dbReference type="Proteomes" id="UP000692954">
    <property type="component" value="Unassembled WGS sequence"/>
</dbReference>
<comment type="similarity">
    <text evidence="2 8">Belongs to the V-ATPase 116 kDa subunit family.</text>
</comment>
<evidence type="ECO:0000256" key="3">
    <source>
        <dbReference type="ARBA" id="ARBA00022448"/>
    </source>
</evidence>
<dbReference type="OrthoDB" id="10264220at2759"/>
<name>A0A8S1MX54_9CILI</name>
<evidence type="ECO:0000313" key="10">
    <source>
        <dbReference type="Proteomes" id="UP000692954"/>
    </source>
</evidence>
<keyword evidence="4" id="KW-0812">Transmembrane</keyword>
<dbReference type="Pfam" id="PF01496">
    <property type="entry name" value="V_ATPase_I"/>
    <property type="match status" value="2"/>
</dbReference>
<comment type="caution">
    <text evidence="9">The sequence shown here is derived from an EMBL/GenBank/DDBJ whole genome shotgun (WGS) entry which is preliminary data.</text>
</comment>
<accession>A0A8S1MX54</accession>
<evidence type="ECO:0000256" key="1">
    <source>
        <dbReference type="ARBA" id="ARBA00004141"/>
    </source>
</evidence>
<gene>
    <name evidence="9" type="ORF">PSON_ATCC_30995.1.T0420156</name>
</gene>
<dbReference type="PANTHER" id="PTHR11629">
    <property type="entry name" value="VACUOLAR PROTON ATPASES"/>
    <property type="match status" value="1"/>
</dbReference>
<reference evidence="9" key="1">
    <citation type="submission" date="2021-01" db="EMBL/GenBank/DDBJ databases">
        <authorList>
            <consortium name="Genoscope - CEA"/>
            <person name="William W."/>
        </authorList>
    </citation>
    <scope>NUCLEOTIDE SEQUENCE</scope>
</reference>
<dbReference type="GO" id="GO:0016471">
    <property type="term" value="C:vacuolar proton-transporting V-type ATPase complex"/>
    <property type="evidence" value="ECO:0007669"/>
    <property type="project" value="TreeGrafter"/>
</dbReference>
<dbReference type="AlphaFoldDB" id="A0A8S1MX54"/>
<proteinExistence type="inferred from homology"/>
<dbReference type="GO" id="GO:0007035">
    <property type="term" value="P:vacuolar acidification"/>
    <property type="evidence" value="ECO:0007669"/>
    <property type="project" value="TreeGrafter"/>
</dbReference>
<evidence type="ECO:0000313" key="9">
    <source>
        <dbReference type="EMBL" id="CAD8081663.1"/>
    </source>
</evidence>
<keyword evidence="8" id="KW-0375">Hydrogen ion transport</keyword>
<evidence type="ECO:0000256" key="7">
    <source>
        <dbReference type="ARBA" id="ARBA00023136"/>
    </source>
</evidence>
<comment type="function">
    <text evidence="8">Essential component of the vacuolar proton pump (V-ATPase), a multimeric enzyme that catalyzes the translocation of protons across the membranes. Required for assembly and activity of the V-ATPase.</text>
</comment>
<dbReference type="GO" id="GO:0046961">
    <property type="term" value="F:proton-transporting ATPase activity, rotational mechanism"/>
    <property type="evidence" value="ECO:0007669"/>
    <property type="project" value="InterPro"/>
</dbReference>
<dbReference type="EMBL" id="CAJJDN010000042">
    <property type="protein sequence ID" value="CAD8081663.1"/>
    <property type="molecule type" value="Genomic_DNA"/>
</dbReference>
<dbReference type="GO" id="GO:0051117">
    <property type="term" value="F:ATPase binding"/>
    <property type="evidence" value="ECO:0007669"/>
    <property type="project" value="TreeGrafter"/>
</dbReference>
<keyword evidence="6 8" id="KW-0406">Ion transport</keyword>
<evidence type="ECO:0000256" key="4">
    <source>
        <dbReference type="ARBA" id="ARBA00022692"/>
    </source>
</evidence>
<organism evidence="9 10">
    <name type="scientific">Paramecium sonneborni</name>
    <dbReference type="NCBI Taxonomy" id="65129"/>
    <lineage>
        <taxon>Eukaryota</taxon>
        <taxon>Sar</taxon>
        <taxon>Alveolata</taxon>
        <taxon>Ciliophora</taxon>
        <taxon>Intramacronucleata</taxon>
        <taxon>Oligohymenophorea</taxon>
        <taxon>Peniculida</taxon>
        <taxon>Parameciidae</taxon>
        <taxon>Paramecium</taxon>
    </lineage>
</organism>
<keyword evidence="7" id="KW-0472">Membrane</keyword>
<comment type="subcellular location">
    <subcellularLocation>
        <location evidence="1">Membrane</location>
        <topology evidence="1">Multi-pass membrane protein</topology>
    </subcellularLocation>
</comment>
<dbReference type="PANTHER" id="PTHR11629:SF63">
    <property type="entry name" value="V-TYPE PROTON ATPASE SUBUNIT A"/>
    <property type="match status" value="1"/>
</dbReference>
<dbReference type="GO" id="GO:0033179">
    <property type="term" value="C:proton-transporting V-type ATPase, V0 domain"/>
    <property type="evidence" value="ECO:0007669"/>
    <property type="project" value="InterPro"/>
</dbReference>